<dbReference type="InterPro" id="IPR051697">
    <property type="entry name" value="Patched_domain-protein"/>
</dbReference>
<keyword evidence="1" id="KW-0472">Membrane</keyword>
<keyword evidence="1" id="KW-1133">Transmembrane helix</keyword>
<dbReference type="EMBL" id="AZBU02000001">
    <property type="protein sequence ID" value="TMS35008.1"/>
    <property type="molecule type" value="Genomic_DNA"/>
</dbReference>
<dbReference type="GO" id="GO:0006897">
    <property type="term" value="P:endocytosis"/>
    <property type="evidence" value="ECO:0007669"/>
    <property type="project" value="TreeGrafter"/>
</dbReference>
<evidence type="ECO:0008006" key="4">
    <source>
        <dbReference type="Google" id="ProtNLM"/>
    </source>
</evidence>
<dbReference type="GO" id="GO:0030659">
    <property type="term" value="C:cytoplasmic vesicle membrane"/>
    <property type="evidence" value="ECO:0007669"/>
    <property type="project" value="TreeGrafter"/>
</dbReference>
<dbReference type="OrthoDB" id="5842929at2759"/>
<protein>
    <recommendedName>
        <fullName evidence="4">SSD domain-containing protein</fullName>
    </recommendedName>
</protein>
<keyword evidence="3" id="KW-1185">Reference proteome</keyword>
<gene>
    <name evidence="2" type="ORF">L596_002495</name>
</gene>
<dbReference type="PANTHER" id="PTHR10796:SF122">
    <property type="entry name" value="SSD DOMAIN-CONTAINING PROTEIN"/>
    <property type="match status" value="1"/>
</dbReference>
<dbReference type="Proteomes" id="UP000298663">
    <property type="component" value="Unassembled WGS sequence"/>
</dbReference>
<accession>A0A4U8UTC3</accession>
<dbReference type="PANTHER" id="PTHR10796">
    <property type="entry name" value="PATCHED-RELATED"/>
    <property type="match status" value="1"/>
</dbReference>
<comment type="caution">
    <text evidence="2">The sequence shown here is derived from an EMBL/GenBank/DDBJ whole genome shotgun (WGS) entry which is preliminary data.</text>
</comment>
<dbReference type="AlphaFoldDB" id="A0A4U8UTC3"/>
<proteinExistence type="predicted"/>
<evidence type="ECO:0000313" key="2">
    <source>
        <dbReference type="EMBL" id="TMS35008.1"/>
    </source>
</evidence>
<reference evidence="2 3" key="1">
    <citation type="journal article" date="2015" name="Genome Biol.">
        <title>Comparative genomics of Steinernema reveals deeply conserved gene regulatory networks.</title>
        <authorList>
            <person name="Dillman A.R."/>
            <person name="Macchietto M."/>
            <person name="Porter C.F."/>
            <person name="Rogers A."/>
            <person name="Williams B."/>
            <person name="Antoshechkin I."/>
            <person name="Lee M.M."/>
            <person name="Goodwin Z."/>
            <person name="Lu X."/>
            <person name="Lewis E.E."/>
            <person name="Goodrich-Blair H."/>
            <person name="Stock S.P."/>
            <person name="Adams B.J."/>
            <person name="Sternberg P.W."/>
            <person name="Mortazavi A."/>
        </authorList>
    </citation>
    <scope>NUCLEOTIDE SEQUENCE [LARGE SCALE GENOMIC DNA]</scope>
    <source>
        <strain evidence="2 3">ALL</strain>
    </source>
</reference>
<dbReference type="GO" id="GO:0005886">
    <property type="term" value="C:plasma membrane"/>
    <property type="evidence" value="ECO:0007669"/>
    <property type="project" value="TreeGrafter"/>
</dbReference>
<reference evidence="2 3" key="2">
    <citation type="journal article" date="2019" name="G3 (Bethesda)">
        <title>Hybrid Assembly of the Genome of the Entomopathogenic Nematode Steinernema carpocapsae Identifies the X-Chromosome.</title>
        <authorList>
            <person name="Serra L."/>
            <person name="Macchietto M."/>
            <person name="Macias-Munoz A."/>
            <person name="McGill C.J."/>
            <person name="Rodriguez I.M."/>
            <person name="Rodriguez B."/>
            <person name="Murad R."/>
            <person name="Mortazavi A."/>
        </authorList>
    </citation>
    <scope>NUCLEOTIDE SEQUENCE [LARGE SCALE GENOMIC DNA]</scope>
    <source>
        <strain evidence="2 3">ALL</strain>
    </source>
</reference>
<organism evidence="2 3">
    <name type="scientific">Steinernema carpocapsae</name>
    <name type="common">Entomopathogenic nematode</name>
    <dbReference type="NCBI Taxonomy" id="34508"/>
    <lineage>
        <taxon>Eukaryota</taxon>
        <taxon>Metazoa</taxon>
        <taxon>Ecdysozoa</taxon>
        <taxon>Nematoda</taxon>
        <taxon>Chromadorea</taxon>
        <taxon>Rhabditida</taxon>
        <taxon>Tylenchina</taxon>
        <taxon>Panagrolaimomorpha</taxon>
        <taxon>Strongyloidoidea</taxon>
        <taxon>Steinernematidae</taxon>
        <taxon>Steinernema</taxon>
    </lineage>
</organism>
<keyword evidence="1" id="KW-0812">Transmembrane</keyword>
<feature type="transmembrane region" description="Helical" evidence="1">
    <location>
        <begin position="325"/>
        <end position="351"/>
    </location>
</feature>
<evidence type="ECO:0000313" key="3">
    <source>
        <dbReference type="Proteomes" id="UP000298663"/>
    </source>
</evidence>
<name>A0A4U8UTC3_STECR</name>
<sequence>MVNPATNFQVVKFSPLFHEFISVVCNRNQIAAMGHSATNDVFVIRMMHKFFHKLGVVISKHPWVYLILSTVVTVIMSAKIPFAKMTNDVGDFTPYEARAKLETQAYRNFFSNKGEPVVVYIMIIAKNRGNMLGVSEMNATVQILDKVTTGFRVFNAVTSRNESFSMFCNNFCTINEPVRHFYSGLLVQNRDNQSRPTVDTAHIDLGYPITTVLGRQLHMDPNFFGVKIQTATGDILSIDELHTDHGHSIFDDDQTQSPNNLKEIKMVVLQIRAERSEGISKDNMTVWEQDIVDHFHTSFKSDYVDVLVLTESFLTSEVVDAGLSLIPFLFIGFFIMCTFSSITMGLGALYMRQMNIHKVRQIPSKRLRLAAIISRSRWPSQLA</sequence>
<evidence type="ECO:0000256" key="1">
    <source>
        <dbReference type="SAM" id="Phobius"/>
    </source>
</evidence>
<dbReference type="GO" id="GO:0018996">
    <property type="term" value="P:molting cycle, collagen and cuticulin-based cuticle"/>
    <property type="evidence" value="ECO:0007669"/>
    <property type="project" value="TreeGrafter"/>
</dbReference>